<dbReference type="Pfam" id="PF07987">
    <property type="entry name" value="DUF1775"/>
    <property type="match status" value="1"/>
</dbReference>
<evidence type="ECO:0000313" key="5">
    <source>
        <dbReference type="Proteomes" id="UP000616724"/>
    </source>
</evidence>
<dbReference type="Gene3D" id="2.60.40.2230">
    <property type="entry name" value="Uncharacterised protein YcnI-like PF07987, DUF1775"/>
    <property type="match status" value="1"/>
</dbReference>
<proteinExistence type="predicted"/>
<evidence type="ECO:0000313" key="4">
    <source>
        <dbReference type="EMBL" id="GIH73637.1"/>
    </source>
</evidence>
<feature type="domain" description="YncI copper-binding" evidence="3">
    <location>
        <begin position="40"/>
        <end position="185"/>
    </location>
</feature>
<dbReference type="CDD" id="cd08545">
    <property type="entry name" value="YcnI_like"/>
    <property type="match status" value="1"/>
</dbReference>
<accession>A0A8J3W2B9</accession>
<sequence>MSPSPVSSLSSLPAPFRRAGVVAAGAAALVLGLASPALAHVTVNPGSAEQGGFTKVAFRVPNERDDASTNKLEVFLPTDHPLAFVSVKPVPGWEVEVTESKLDKPVTTEYGELTEAVTKITWSGGEIGPGQFQEFEVSMGMLPEDTDHLVFPATQTYTGGEVVKWDDEPAADGSEPERPAPVLKLTPASAESGHGGGHSSASPAPAAAQDAPSVTPVAHSGTASSDGTARLLGAGGLLAGLAGTVVGVIGLRRGSRTAQPGPAADDNPAAPA</sequence>
<comment type="caution">
    <text evidence="4">The sequence shown here is derived from an EMBL/GenBank/DDBJ whole genome shotgun (WGS) entry which is preliminary data.</text>
</comment>
<dbReference type="AlphaFoldDB" id="A0A8J3W2B9"/>
<evidence type="ECO:0000259" key="3">
    <source>
        <dbReference type="Pfam" id="PF07987"/>
    </source>
</evidence>
<reference evidence="4 5" key="1">
    <citation type="submission" date="2021-01" db="EMBL/GenBank/DDBJ databases">
        <title>Whole genome shotgun sequence of Planobispora longispora NBRC 13918.</title>
        <authorList>
            <person name="Komaki H."/>
            <person name="Tamura T."/>
        </authorList>
    </citation>
    <scope>NUCLEOTIDE SEQUENCE [LARGE SCALE GENOMIC DNA]</scope>
    <source>
        <strain evidence="4 5">NBRC 13918</strain>
    </source>
</reference>
<dbReference type="InterPro" id="IPR038507">
    <property type="entry name" value="YcnI-like_sf"/>
</dbReference>
<keyword evidence="5" id="KW-1185">Reference proteome</keyword>
<feature type="region of interest" description="Disordered" evidence="1">
    <location>
        <begin position="160"/>
        <end position="224"/>
    </location>
</feature>
<keyword evidence="2" id="KW-0732">Signal</keyword>
<protein>
    <submittedName>
        <fullName evidence="4">Membrane protein</fullName>
    </submittedName>
</protein>
<dbReference type="InterPro" id="IPR012533">
    <property type="entry name" value="YcnI-copper_dom"/>
</dbReference>
<evidence type="ECO:0000256" key="1">
    <source>
        <dbReference type="SAM" id="MobiDB-lite"/>
    </source>
</evidence>
<feature type="chain" id="PRO_5035260995" evidence="2">
    <location>
        <begin position="40"/>
        <end position="272"/>
    </location>
</feature>
<dbReference type="EMBL" id="BOOH01000001">
    <property type="protein sequence ID" value="GIH73637.1"/>
    <property type="molecule type" value="Genomic_DNA"/>
</dbReference>
<dbReference type="RefSeq" id="WP_203888394.1">
    <property type="nucleotide sequence ID" value="NZ_BOOH01000001.1"/>
</dbReference>
<feature type="compositionally biased region" description="Low complexity" evidence="1">
    <location>
        <begin position="199"/>
        <end position="213"/>
    </location>
</feature>
<evidence type="ECO:0000256" key="2">
    <source>
        <dbReference type="SAM" id="SignalP"/>
    </source>
</evidence>
<dbReference type="Proteomes" id="UP000616724">
    <property type="component" value="Unassembled WGS sequence"/>
</dbReference>
<organism evidence="4 5">
    <name type="scientific">Planobispora longispora</name>
    <dbReference type="NCBI Taxonomy" id="28887"/>
    <lineage>
        <taxon>Bacteria</taxon>
        <taxon>Bacillati</taxon>
        <taxon>Actinomycetota</taxon>
        <taxon>Actinomycetes</taxon>
        <taxon>Streptosporangiales</taxon>
        <taxon>Streptosporangiaceae</taxon>
        <taxon>Planobispora</taxon>
    </lineage>
</organism>
<feature type="signal peptide" evidence="2">
    <location>
        <begin position="1"/>
        <end position="39"/>
    </location>
</feature>
<name>A0A8J3W2B9_9ACTN</name>
<gene>
    <name evidence="4" type="ORF">Plo01_00660</name>
</gene>